<evidence type="ECO:0000313" key="8">
    <source>
        <dbReference type="EMBL" id="QSZ27855.1"/>
    </source>
</evidence>
<dbReference type="KEGG" id="aaut:ACETAC_02920"/>
<keyword evidence="3 6" id="KW-0812">Transmembrane</keyword>
<dbReference type="Pfam" id="PF04024">
    <property type="entry name" value="PspC"/>
    <property type="match status" value="1"/>
</dbReference>
<name>A0A975AWP5_9THEO</name>
<dbReference type="AlphaFoldDB" id="A0A975AWP5"/>
<dbReference type="PANTHER" id="PTHR33885:SF3">
    <property type="entry name" value="PHAGE SHOCK PROTEIN C"/>
    <property type="match status" value="1"/>
</dbReference>
<dbReference type="InterPro" id="IPR007168">
    <property type="entry name" value="Phageshock_PspC_N"/>
</dbReference>
<dbReference type="InterPro" id="IPR052027">
    <property type="entry name" value="PspC"/>
</dbReference>
<keyword evidence="5 6" id="KW-0472">Membrane</keyword>
<feature type="domain" description="Phage shock protein PspC N-terminal" evidence="7">
    <location>
        <begin position="3"/>
        <end position="59"/>
    </location>
</feature>
<keyword evidence="9" id="KW-1185">Reference proteome</keyword>
<proteinExistence type="predicted"/>
<protein>
    <submittedName>
        <fullName evidence="8">PspC domain-containing protein</fullName>
    </submittedName>
</protein>
<dbReference type="Proteomes" id="UP000671913">
    <property type="component" value="Chromosome"/>
</dbReference>
<evidence type="ECO:0000256" key="3">
    <source>
        <dbReference type="ARBA" id="ARBA00022692"/>
    </source>
</evidence>
<reference evidence="8" key="1">
    <citation type="submission" date="2020-08" db="EMBL/GenBank/DDBJ databases">
        <title>Genomic insights into the carbon and energy metabolism of the first obligate autotrophic acetogenic bacterium Aceticella autotrophica gen. nov., sp. nov.</title>
        <authorList>
            <person name="Toshchakov S.V."/>
            <person name="Elcheninov A.G."/>
            <person name="Kublanov I.V."/>
            <person name="Frolov E.N."/>
            <person name="Lebedinsky A.V."/>
        </authorList>
    </citation>
    <scope>NUCLEOTIDE SEQUENCE</scope>
    <source>
        <strain evidence="8">3443-3Ac</strain>
    </source>
</reference>
<organism evidence="8 9">
    <name type="scientific">Aceticella autotrophica</name>
    <dbReference type="NCBI Taxonomy" id="2755338"/>
    <lineage>
        <taxon>Bacteria</taxon>
        <taxon>Bacillati</taxon>
        <taxon>Bacillota</taxon>
        <taxon>Clostridia</taxon>
        <taxon>Thermoanaerobacterales</taxon>
        <taxon>Thermoanaerobacteraceae</taxon>
        <taxon>Aceticella</taxon>
    </lineage>
</organism>
<evidence type="ECO:0000256" key="6">
    <source>
        <dbReference type="SAM" id="Phobius"/>
    </source>
</evidence>
<dbReference type="PANTHER" id="PTHR33885">
    <property type="entry name" value="PHAGE SHOCK PROTEIN C"/>
    <property type="match status" value="1"/>
</dbReference>
<evidence type="ECO:0000259" key="7">
    <source>
        <dbReference type="Pfam" id="PF04024"/>
    </source>
</evidence>
<gene>
    <name evidence="8" type="ORF">ACETAC_02920</name>
</gene>
<keyword evidence="2" id="KW-1003">Cell membrane</keyword>
<dbReference type="GO" id="GO:0005886">
    <property type="term" value="C:plasma membrane"/>
    <property type="evidence" value="ECO:0007669"/>
    <property type="project" value="UniProtKB-SubCell"/>
</dbReference>
<keyword evidence="4 6" id="KW-1133">Transmembrane helix</keyword>
<evidence type="ECO:0000256" key="4">
    <source>
        <dbReference type="ARBA" id="ARBA00022989"/>
    </source>
</evidence>
<dbReference type="EMBL" id="CP060096">
    <property type="protein sequence ID" value="QSZ27855.1"/>
    <property type="molecule type" value="Genomic_DNA"/>
</dbReference>
<evidence type="ECO:0000256" key="1">
    <source>
        <dbReference type="ARBA" id="ARBA00004162"/>
    </source>
</evidence>
<evidence type="ECO:0000256" key="5">
    <source>
        <dbReference type="ARBA" id="ARBA00023136"/>
    </source>
</evidence>
<feature type="transmembrane region" description="Helical" evidence="6">
    <location>
        <begin position="112"/>
        <end position="128"/>
    </location>
</feature>
<feature type="transmembrane region" description="Helical" evidence="6">
    <location>
        <begin position="34"/>
        <end position="57"/>
    </location>
</feature>
<feature type="transmembrane region" description="Helical" evidence="6">
    <location>
        <begin position="88"/>
        <end position="106"/>
    </location>
</feature>
<sequence length="131" mass="14889">MDKKLYRSRSQKILGGVCGGIAEYFDADVTIVRLVWVLISLFNGAGLILYIIAWIIIPENPYQINEPHINFKDEKTDDTQHKNNGSEIFGWILIGLGLISLIRIFIPTVSFNLFWPILLIAIGIVIIMKKM</sequence>
<evidence type="ECO:0000256" key="2">
    <source>
        <dbReference type="ARBA" id="ARBA00022475"/>
    </source>
</evidence>
<dbReference type="RefSeq" id="WP_284680574.1">
    <property type="nucleotide sequence ID" value="NZ_CP060096.1"/>
</dbReference>
<accession>A0A975AWP5</accession>
<comment type="subcellular location">
    <subcellularLocation>
        <location evidence="1">Cell membrane</location>
        <topology evidence="1">Single-pass membrane protein</topology>
    </subcellularLocation>
</comment>
<evidence type="ECO:0000313" key="9">
    <source>
        <dbReference type="Proteomes" id="UP000671913"/>
    </source>
</evidence>